<protein>
    <submittedName>
        <fullName evidence="1">Protein kinase domain-containing protein ppk32-like</fullName>
    </submittedName>
</protein>
<comment type="caution">
    <text evidence="1">The sequence shown here is derived from an EMBL/GenBank/DDBJ whole genome shotgun (WGS) entry which is preliminary data.</text>
</comment>
<keyword evidence="1" id="KW-0808">Transferase</keyword>
<proteinExistence type="predicted"/>
<evidence type="ECO:0000313" key="2">
    <source>
        <dbReference type="Proteomes" id="UP000192247"/>
    </source>
</evidence>
<dbReference type="EMBL" id="MNPL01018645">
    <property type="protein sequence ID" value="OQR70060.1"/>
    <property type="molecule type" value="Genomic_DNA"/>
</dbReference>
<organism evidence="1 2">
    <name type="scientific">Tropilaelaps mercedesae</name>
    <dbReference type="NCBI Taxonomy" id="418985"/>
    <lineage>
        <taxon>Eukaryota</taxon>
        <taxon>Metazoa</taxon>
        <taxon>Ecdysozoa</taxon>
        <taxon>Arthropoda</taxon>
        <taxon>Chelicerata</taxon>
        <taxon>Arachnida</taxon>
        <taxon>Acari</taxon>
        <taxon>Parasitiformes</taxon>
        <taxon>Mesostigmata</taxon>
        <taxon>Gamasina</taxon>
        <taxon>Dermanyssoidea</taxon>
        <taxon>Laelapidae</taxon>
        <taxon>Tropilaelaps</taxon>
    </lineage>
</organism>
<gene>
    <name evidence="1" type="ORF">BIW11_04226</name>
</gene>
<dbReference type="Proteomes" id="UP000192247">
    <property type="component" value="Unassembled WGS sequence"/>
</dbReference>
<dbReference type="InParanoid" id="A0A1V9X963"/>
<keyword evidence="2" id="KW-1185">Reference proteome</keyword>
<dbReference type="GO" id="GO:0016301">
    <property type="term" value="F:kinase activity"/>
    <property type="evidence" value="ECO:0007669"/>
    <property type="project" value="UniProtKB-KW"/>
</dbReference>
<name>A0A1V9X963_9ACAR</name>
<evidence type="ECO:0000313" key="1">
    <source>
        <dbReference type="EMBL" id="OQR70060.1"/>
    </source>
</evidence>
<dbReference type="AlphaFoldDB" id="A0A1V9X963"/>
<dbReference type="OrthoDB" id="79687at2759"/>
<sequence length="234" mass="25556">MAGREAPSVRLPLAELSAWQTGLVRCRQAQTTPMDVFVKYSMRRFYVWSMAAKLILSDFIAASSSPDSNLLRVQATLPGRRHSDNTIQPPRILVAPCSPGAGSPLGYTSSGVPVRRHSSVGMHQQDSRFSNFFTSPKFQSPTTSTTNNSTGLGADFFNSSLEEPLMASLWAKQRKRQSSQIRPKSSRVREVPRGAQYLCAPSARSGWPAGLEVRLRGGAWSGTHLAIRVVGGHN</sequence>
<accession>A0A1V9X963</accession>
<reference evidence="1 2" key="1">
    <citation type="journal article" date="2017" name="Gigascience">
        <title>Draft genome of the honey bee ectoparasitic mite, Tropilaelaps mercedesae, is shaped by the parasitic life history.</title>
        <authorList>
            <person name="Dong X."/>
            <person name="Armstrong S.D."/>
            <person name="Xia D."/>
            <person name="Makepeace B.L."/>
            <person name="Darby A.C."/>
            <person name="Kadowaki T."/>
        </authorList>
    </citation>
    <scope>NUCLEOTIDE SEQUENCE [LARGE SCALE GENOMIC DNA]</scope>
    <source>
        <strain evidence="1">Wuxi-XJTLU</strain>
    </source>
</reference>
<keyword evidence="1" id="KW-0418">Kinase</keyword>